<dbReference type="InterPro" id="IPR003593">
    <property type="entry name" value="AAA+_ATPase"/>
</dbReference>
<gene>
    <name evidence="3" type="ORF">N7G274_002821</name>
</gene>
<dbReference type="InterPro" id="IPR056599">
    <property type="entry name" value="AAA_lid_fung"/>
</dbReference>
<evidence type="ECO:0000259" key="2">
    <source>
        <dbReference type="SMART" id="SM00382"/>
    </source>
</evidence>
<feature type="region of interest" description="Disordered" evidence="1">
    <location>
        <begin position="169"/>
        <end position="188"/>
    </location>
</feature>
<organism evidence="3 4">
    <name type="scientific">Stereocaulon virgatum</name>
    <dbReference type="NCBI Taxonomy" id="373712"/>
    <lineage>
        <taxon>Eukaryota</taxon>
        <taxon>Fungi</taxon>
        <taxon>Dikarya</taxon>
        <taxon>Ascomycota</taxon>
        <taxon>Pezizomycotina</taxon>
        <taxon>Lecanoromycetes</taxon>
        <taxon>OSLEUM clade</taxon>
        <taxon>Lecanoromycetidae</taxon>
        <taxon>Lecanorales</taxon>
        <taxon>Lecanorineae</taxon>
        <taxon>Stereocaulaceae</taxon>
        <taxon>Stereocaulon</taxon>
    </lineage>
</organism>
<feature type="domain" description="AAA+ ATPase" evidence="2">
    <location>
        <begin position="673"/>
        <end position="800"/>
    </location>
</feature>
<feature type="region of interest" description="Disordered" evidence="1">
    <location>
        <begin position="1"/>
        <end position="90"/>
    </location>
</feature>
<dbReference type="Pfam" id="PF00004">
    <property type="entry name" value="AAA"/>
    <property type="match status" value="1"/>
</dbReference>
<dbReference type="Pfam" id="PF23232">
    <property type="entry name" value="AAA_lid_13"/>
    <property type="match status" value="1"/>
</dbReference>
<accession>A0ABR4AJQ9</accession>
<feature type="compositionally biased region" description="Basic residues" evidence="1">
    <location>
        <begin position="956"/>
        <end position="975"/>
    </location>
</feature>
<dbReference type="Proteomes" id="UP001590950">
    <property type="component" value="Unassembled WGS sequence"/>
</dbReference>
<dbReference type="InterPro" id="IPR003959">
    <property type="entry name" value="ATPase_AAA_core"/>
</dbReference>
<evidence type="ECO:0000313" key="4">
    <source>
        <dbReference type="Proteomes" id="UP001590950"/>
    </source>
</evidence>
<keyword evidence="4" id="KW-1185">Reference proteome</keyword>
<protein>
    <recommendedName>
        <fullName evidence="2">AAA+ ATPase domain-containing protein</fullName>
    </recommendedName>
</protein>
<feature type="compositionally biased region" description="Basic and acidic residues" evidence="1">
    <location>
        <begin position="905"/>
        <end position="923"/>
    </location>
</feature>
<evidence type="ECO:0000313" key="3">
    <source>
        <dbReference type="EMBL" id="KAL2045046.1"/>
    </source>
</evidence>
<reference evidence="3 4" key="1">
    <citation type="submission" date="2024-09" db="EMBL/GenBank/DDBJ databases">
        <title>Rethinking Asexuality: The Enigmatic Case of Functional Sexual Genes in Lepraria (Stereocaulaceae).</title>
        <authorList>
            <person name="Doellman M."/>
            <person name="Sun Y."/>
            <person name="Barcenas-Pena A."/>
            <person name="Lumbsch H.T."/>
            <person name="Grewe F."/>
        </authorList>
    </citation>
    <scope>NUCLEOTIDE SEQUENCE [LARGE SCALE GENOMIC DNA]</scope>
    <source>
        <strain evidence="3 4">Mercado 3170</strain>
    </source>
</reference>
<dbReference type="EMBL" id="JBEFKJ010000008">
    <property type="protein sequence ID" value="KAL2045046.1"/>
    <property type="molecule type" value="Genomic_DNA"/>
</dbReference>
<proteinExistence type="predicted"/>
<sequence>MHPTSSSSADEEDGQMQRQTAHHTPRTSISSPVDTDDQFEGPRHRKTSFVRFSKDARAISGEEVLSCPVSAPKDGHFPPAEEDDRPKGSTQSYINTLEERVSLLENRLQNLDFSRPSELSEKGDESSELSALSLEPQWMTWQDYVGPANKATSILEVLFEKPHTNVRRKAPVTSTTVQSSSRTSEKAATNAVRNIERIRIRSPHIVSALQLISKQTFPHPSWLIIHRPFKIFLFYEVAIREHLTEIETIFKEVTSCPLGRKCKGSIKLEDARHGFSDPKQAFPEHDTCSDPGDVECRHEISEELLIQREAIIHLRAMVAFMDYDMRPNFDRHRQLRSSEAGVIAFHDLWHLFMAGDLVVENNEFNPTAPQFYRVSILPACDLFSSRRPVKKLKLRSEGAHHQVESVYRQEPMSYLNVDLFYFDFDGTKFGPVETRVTIFSYEGEKNITDLPLYPVRFRDECEKLKAEMVRKGMKFRELSDIGNPAHREYNGLSIFEPQEQIDSQVIVDMNLAYRLHPERIPKFGLKSWMEDDARVVTEACGVPGCTDCFKDRFMFDDHRIDRQRTVEFIKVFGSLLRTFNDSEELTEDLMMLLPNRVYGFVLRTRKWYFLDIDLVRPLKHHSEGFENLVLPDGFARLVEGLVQTHSPRDKPTVMGSVPQVPEHQVDLVDGKGKGLIILLHGAPGVGKTSTAECVADYTQRPLFPITCGDIGETAKEVEHNLDQNFSLAHRWGCVLLLDEADVFLQARDKEDMRRNSVVSVFLRVLEYYSGILFLTTNKVGHFDEAFKSRIHVSLYYPPLDQKSTTQIWKMNLNRLVASRKHLEVDRKKIESYAKKHYKDLTKSNRATWNGRQIKNAFQTAIALAEFDAKDRDQAKPVLTTEHFNVVAMASEGFDYYLSRIHGTDADRARRDGQRDDDLRDMRSRPMLFPEASSKTSKKYKSSDSSSSEDSDAIEKKKPRKEKKKEKKAKKAKKNARAKESSSEESDSE</sequence>
<dbReference type="Gene3D" id="3.40.50.300">
    <property type="entry name" value="P-loop containing nucleotide triphosphate hydrolases"/>
    <property type="match status" value="1"/>
</dbReference>
<dbReference type="SMART" id="SM00382">
    <property type="entry name" value="AAA"/>
    <property type="match status" value="1"/>
</dbReference>
<evidence type="ECO:0000256" key="1">
    <source>
        <dbReference type="SAM" id="MobiDB-lite"/>
    </source>
</evidence>
<feature type="region of interest" description="Disordered" evidence="1">
    <location>
        <begin position="905"/>
        <end position="988"/>
    </location>
</feature>
<dbReference type="PANTHER" id="PTHR46411">
    <property type="entry name" value="FAMILY ATPASE, PUTATIVE-RELATED"/>
    <property type="match status" value="1"/>
</dbReference>
<dbReference type="PANTHER" id="PTHR46411:SF2">
    <property type="entry name" value="AAA+ ATPASE DOMAIN-CONTAINING PROTEIN"/>
    <property type="match status" value="1"/>
</dbReference>
<dbReference type="Pfam" id="PF22942">
    <property type="entry name" value="DUF7025"/>
    <property type="match status" value="1"/>
</dbReference>
<dbReference type="SUPFAM" id="SSF52540">
    <property type="entry name" value="P-loop containing nucleoside triphosphate hydrolases"/>
    <property type="match status" value="1"/>
</dbReference>
<dbReference type="CDD" id="cd19481">
    <property type="entry name" value="RecA-like_protease"/>
    <property type="match status" value="1"/>
</dbReference>
<dbReference type="InterPro" id="IPR027417">
    <property type="entry name" value="P-loop_NTPase"/>
</dbReference>
<feature type="compositionally biased region" description="Low complexity" evidence="1">
    <location>
        <begin position="172"/>
        <end position="182"/>
    </location>
</feature>
<comment type="caution">
    <text evidence="3">The sequence shown here is derived from an EMBL/GenBank/DDBJ whole genome shotgun (WGS) entry which is preliminary data.</text>
</comment>
<name>A0ABR4AJQ9_9LECA</name>
<dbReference type="InterPro" id="IPR054289">
    <property type="entry name" value="DUF7025"/>
</dbReference>